<dbReference type="SUPFAM" id="SSF159275">
    <property type="entry name" value="PA1994-like"/>
    <property type="match status" value="1"/>
</dbReference>
<dbReference type="AlphaFoldDB" id="A0A2T2WJ03"/>
<accession>A0A2T2WJ03</accession>
<reference evidence="1 2" key="1">
    <citation type="journal article" date="2014" name="BMC Genomics">
        <title>Comparison of environmental and isolate Sulfobacillus genomes reveals diverse carbon, sulfur, nitrogen, and hydrogen metabolisms.</title>
        <authorList>
            <person name="Justice N.B."/>
            <person name="Norman A."/>
            <person name="Brown C.T."/>
            <person name="Singh A."/>
            <person name="Thomas B.C."/>
            <person name="Banfield J.F."/>
        </authorList>
    </citation>
    <scope>NUCLEOTIDE SEQUENCE [LARGE SCALE GENOMIC DNA]</scope>
    <source>
        <strain evidence="1">AMDSBA3</strain>
    </source>
</reference>
<evidence type="ECO:0000313" key="2">
    <source>
        <dbReference type="Proteomes" id="UP000241848"/>
    </source>
</evidence>
<sequence length="98" mass="11069">MAHPFQACLDVGIGVTPSTNTLPIRRLDLDVGESQDCWATWVRFPDLTLHALAQRYTRLSSDVYRYESLQSGFQATLRVDDHGIIQQYTGLWSVLDGN</sequence>
<proteinExistence type="predicted"/>
<dbReference type="Proteomes" id="UP000241848">
    <property type="component" value="Unassembled WGS sequence"/>
</dbReference>
<dbReference type="InterPro" id="IPR009467">
    <property type="entry name" value="Glycolipid-bd_prot_put"/>
</dbReference>
<comment type="caution">
    <text evidence="1">The sequence shown here is derived from an EMBL/GenBank/DDBJ whole genome shotgun (WGS) entry which is preliminary data.</text>
</comment>
<protein>
    <submittedName>
        <fullName evidence="1">Uncharacterized protein</fullName>
    </submittedName>
</protein>
<gene>
    <name evidence="1" type="ORF">C7B45_07425</name>
</gene>
<name>A0A2T2WJ03_9FIRM</name>
<evidence type="ECO:0000313" key="1">
    <source>
        <dbReference type="EMBL" id="PSR22196.1"/>
    </source>
</evidence>
<dbReference type="EMBL" id="PXYV01000020">
    <property type="protein sequence ID" value="PSR22196.1"/>
    <property type="molecule type" value="Genomic_DNA"/>
</dbReference>
<dbReference type="Pfam" id="PF06475">
    <property type="entry name" value="Glycolipid_bind"/>
    <property type="match status" value="1"/>
</dbReference>
<organism evidence="1 2">
    <name type="scientific">Sulfobacillus acidophilus</name>
    <dbReference type="NCBI Taxonomy" id="53633"/>
    <lineage>
        <taxon>Bacteria</taxon>
        <taxon>Bacillati</taxon>
        <taxon>Bacillota</taxon>
        <taxon>Clostridia</taxon>
        <taxon>Eubacteriales</taxon>
        <taxon>Clostridiales Family XVII. Incertae Sedis</taxon>
        <taxon>Sulfobacillus</taxon>
    </lineage>
</organism>